<dbReference type="GO" id="GO:0005737">
    <property type="term" value="C:cytoplasm"/>
    <property type="evidence" value="ECO:0007669"/>
    <property type="project" value="TreeGrafter"/>
</dbReference>
<accession>A0A9P6KD02</accession>
<protein>
    <recommendedName>
        <fullName evidence="2">Splicing factor Cactin</fullName>
    </recommendedName>
</protein>
<feature type="compositionally biased region" description="Basic and acidic residues" evidence="4">
    <location>
        <begin position="162"/>
        <end position="187"/>
    </location>
</feature>
<dbReference type="GO" id="GO:0005681">
    <property type="term" value="C:spliceosomal complex"/>
    <property type="evidence" value="ECO:0007669"/>
    <property type="project" value="TreeGrafter"/>
</dbReference>
<comment type="similarity">
    <text evidence="1">Belongs to the CACTIN family.</text>
</comment>
<evidence type="ECO:0000256" key="1">
    <source>
        <dbReference type="ARBA" id="ARBA00006895"/>
    </source>
</evidence>
<evidence type="ECO:0000259" key="5">
    <source>
        <dbReference type="Pfam" id="PF09732"/>
    </source>
</evidence>
<keyword evidence="3" id="KW-0175">Coiled coil</keyword>
<feature type="compositionally biased region" description="Polar residues" evidence="4">
    <location>
        <begin position="191"/>
        <end position="203"/>
    </location>
</feature>
<dbReference type="Pfam" id="PF10312">
    <property type="entry name" value="Cactin_mid"/>
    <property type="match status" value="1"/>
</dbReference>
<feature type="domain" description="Splicing factor Cactin C-terminal" evidence="5">
    <location>
        <begin position="630"/>
        <end position="754"/>
    </location>
</feature>
<evidence type="ECO:0000313" key="7">
    <source>
        <dbReference type="EMBL" id="KAF9580227.1"/>
    </source>
</evidence>
<dbReference type="PANTHER" id="PTHR21737:SF4">
    <property type="entry name" value="SPLICING FACTOR CACTIN"/>
    <property type="match status" value="1"/>
</dbReference>
<dbReference type="EMBL" id="JAABOA010002203">
    <property type="protein sequence ID" value="KAF9580227.1"/>
    <property type="molecule type" value="Genomic_DNA"/>
</dbReference>
<dbReference type="GO" id="GO:0045292">
    <property type="term" value="P:mRNA cis splicing, via spliceosome"/>
    <property type="evidence" value="ECO:0007669"/>
    <property type="project" value="TreeGrafter"/>
</dbReference>
<evidence type="ECO:0000256" key="2">
    <source>
        <dbReference type="ARBA" id="ARBA00034534"/>
    </source>
</evidence>
<dbReference type="PANTHER" id="PTHR21737">
    <property type="entry name" value="POLYGLUTAMINE BINDING PROTEIN 1/MARVEL MEMBRANE-ASSOCIATING DOMAIN CONTAINING 3"/>
    <property type="match status" value="1"/>
</dbReference>
<dbReference type="InterPro" id="IPR018816">
    <property type="entry name" value="Cactin_central"/>
</dbReference>
<evidence type="ECO:0000256" key="4">
    <source>
        <dbReference type="SAM" id="MobiDB-lite"/>
    </source>
</evidence>
<proteinExistence type="inferred from homology"/>
<comment type="caution">
    <text evidence="7">The sequence shown here is derived from an EMBL/GenBank/DDBJ whole genome shotgun (WGS) entry which is preliminary data.</text>
</comment>
<evidence type="ECO:0000259" key="6">
    <source>
        <dbReference type="Pfam" id="PF10312"/>
    </source>
</evidence>
<name>A0A9P6KD02_9FUNG</name>
<dbReference type="OrthoDB" id="265955at2759"/>
<feature type="region of interest" description="Disordered" evidence="4">
    <location>
        <begin position="1"/>
        <end position="204"/>
    </location>
</feature>
<feature type="compositionally biased region" description="Basic and acidic residues" evidence="4">
    <location>
        <begin position="54"/>
        <end position="128"/>
    </location>
</feature>
<feature type="domain" description="Splicing factor cactin central" evidence="6">
    <location>
        <begin position="271"/>
        <end position="463"/>
    </location>
</feature>
<evidence type="ECO:0000256" key="3">
    <source>
        <dbReference type="SAM" id="Coils"/>
    </source>
</evidence>
<feature type="coiled-coil region" evidence="3">
    <location>
        <begin position="468"/>
        <end position="499"/>
    </location>
</feature>
<dbReference type="Proteomes" id="UP000780801">
    <property type="component" value="Unassembled WGS sequence"/>
</dbReference>
<dbReference type="InterPro" id="IPR019134">
    <property type="entry name" value="Cactin_C"/>
</dbReference>
<gene>
    <name evidence="7" type="ORF">BGW38_003222</name>
</gene>
<sequence length="754" mass="88976">MTSRSRSRSNERGNRYRSRNASRSPPRYRGDSQDRGSSRHLDRPRAYDQVSSSRDSDRDKGRDRDRGRDRDGDRERDQGRNQDRDRDQGRDRDRKDRSGRDDYDDRSSRRRRDDRDEDRDRRSKDKESSRRRRSPDSGSESDGRGRSKHSSSKKKSKKDTKSHRETSEERALRKAERKKEKEERAKAIESAVNSYSNSDNPFNDANLAQKFTWAKKREAERKKGISSADAAKRDVTRREEAKTELEKLNKRRNEREREKEEREEEMARIQRATEQAQLGDWQAQEEVFHLKQAKRRAEIRIKSNRAKPIDILAMNIKLVAEDVEENEQEDEDDLGMEIDVEEPYTIFENLTLESVQELFHDIKFYLSLEKDDNCIEFWRAMLIVCEDKLSDLNKGREQSVVAPHIAQDIASKLVGKTYSQLTLLQDQIQRKLSGGGVIDVDYWEALLKTLIVWKAKAKLNVIHQEVLQKRLEQLKARQLREAEKEKAELAAVLAMQSHEIEGDVRGLRTLRDEDTEYQGDDIDDVMAVTEPYDASMDPEPMDSIPREDSNLAVVDQWEDWAEILEKRHQVLNKQFNPKKRNVDQDTGEQHPDDDFVAKILFDKEAAKQLAGNEQSFNIEASIQRQQTYMWQDKYRPRKPRFFNRVHTGYEWNKYNQTHYDHDNPPPKVVQGYKFNLFYPDLIDKSQAPTYEIIKEPGTQDTVLIKFRAGPPYEDIAFKIVNREWEHSHKKGYKSVFDRGVLQLHFNFKRQFYRR</sequence>
<dbReference type="SMART" id="SM01050">
    <property type="entry name" value="CactinC_cactus"/>
    <property type="match status" value="1"/>
</dbReference>
<feature type="region of interest" description="Disordered" evidence="4">
    <location>
        <begin position="216"/>
        <end position="264"/>
    </location>
</feature>
<reference evidence="7" key="1">
    <citation type="journal article" date="2020" name="Fungal Divers.">
        <title>Resolving the Mortierellaceae phylogeny through synthesis of multi-gene phylogenetics and phylogenomics.</title>
        <authorList>
            <person name="Vandepol N."/>
            <person name="Liber J."/>
            <person name="Desiro A."/>
            <person name="Na H."/>
            <person name="Kennedy M."/>
            <person name="Barry K."/>
            <person name="Grigoriev I.V."/>
            <person name="Miller A.N."/>
            <person name="O'Donnell K."/>
            <person name="Stajich J.E."/>
            <person name="Bonito G."/>
        </authorList>
    </citation>
    <scope>NUCLEOTIDE SEQUENCE</scope>
    <source>
        <strain evidence="7">KOD1015</strain>
    </source>
</reference>
<dbReference type="AlphaFoldDB" id="A0A9P6KD02"/>
<feature type="compositionally biased region" description="Basic residues" evidence="4">
    <location>
        <begin position="146"/>
        <end position="161"/>
    </location>
</feature>
<evidence type="ECO:0000313" key="8">
    <source>
        <dbReference type="Proteomes" id="UP000780801"/>
    </source>
</evidence>
<dbReference type="Pfam" id="PF09732">
    <property type="entry name" value="CactinC_cactus"/>
    <property type="match status" value="1"/>
</dbReference>
<keyword evidence="8" id="KW-1185">Reference proteome</keyword>
<feature type="compositionally biased region" description="Basic and acidic residues" evidence="4">
    <location>
        <begin position="28"/>
        <end position="46"/>
    </location>
</feature>
<organism evidence="7 8">
    <name type="scientific">Lunasporangiospora selenospora</name>
    <dbReference type="NCBI Taxonomy" id="979761"/>
    <lineage>
        <taxon>Eukaryota</taxon>
        <taxon>Fungi</taxon>
        <taxon>Fungi incertae sedis</taxon>
        <taxon>Mucoromycota</taxon>
        <taxon>Mortierellomycotina</taxon>
        <taxon>Mortierellomycetes</taxon>
        <taxon>Mortierellales</taxon>
        <taxon>Mortierellaceae</taxon>
        <taxon>Lunasporangiospora</taxon>
    </lineage>
</organism>
<feature type="compositionally biased region" description="Basic and acidic residues" evidence="4">
    <location>
        <begin position="230"/>
        <end position="264"/>
    </location>
</feature>